<dbReference type="RefSeq" id="WP_106695068.1">
    <property type="nucleotide sequence ID" value="NZ_JBHFLD010000012.1"/>
</dbReference>
<name>A0ABV4W753_9GAMM</name>
<evidence type="ECO:0000256" key="1">
    <source>
        <dbReference type="SAM" id="Phobius"/>
    </source>
</evidence>
<evidence type="ECO:0000313" key="3">
    <source>
        <dbReference type="Proteomes" id="UP001576762"/>
    </source>
</evidence>
<reference evidence="2 3" key="1">
    <citation type="submission" date="2024-09" db="EMBL/GenBank/DDBJ databases">
        <title>Draft genome sequences of 6 high pH adapted Marinobacter shengliensis sp. isolated from Mariana forearc serpentinite mud volcanoes.</title>
        <authorList>
            <person name="Elkassas S."/>
            <person name="Serres M."/>
            <person name="Michael N."/>
            <person name="Amina P."/>
            <person name="Teodora Z."/>
            <person name="Julie H."/>
        </authorList>
    </citation>
    <scope>NUCLEOTIDE SEQUENCE [LARGE SCALE GENOMIC DNA]</scope>
    <source>
        <strain evidence="2 3">EB4</strain>
    </source>
</reference>
<evidence type="ECO:0000313" key="2">
    <source>
        <dbReference type="EMBL" id="MFB2716017.1"/>
    </source>
</evidence>
<keyword evidence="1" id="KW-0812">Transmembrane</keyword>
<organism evidence="2 3">
    <name type="scientific">Marinobacter shengliensis</name>
    <dbReference type="NCBI Taxonomy" id="1389223"/>
    <lineage>
        <taxon>Bacteria</taxon>
        <taxon>Pseudomonadati</taxon>
        <taxon>Pseudomonadota</taxon>
        <taxon>Gammaproteobacteria</taxon>
        <taxon>Pseudomonadales</taxon>
        <taxon>Marinobacteraceae</taxon>
        <taxon>Marinobacter</taxon>
    </lineage>
</organism>
<keyword evidence="1" id="KW-1133">Transmembrane helix</keyword>
<protein>
    <recommendedName>
        <fullName evidence="4">Flp family type IVb pilin</fullName>
    </recommendedName>
</protein>
<keyword evidence="1" id="KW-0472">Membrane</keyword>
<proteinExistence type="predicted"/>
<dbReference type="Proteomes" id="UP001576762">
    <property type="component" value="Unassembled WGS sequence"/>
</dbReference>
<feature type="transmembrane region" description="Helical" evidence="1">
    <location>
        <begin position="27"/>
        <end position="45"/>
    </location>
</feature>
<dbReference type="EMBL" id="JBHFLD010000012">
    <property type="protein sequence ID" value="MFB2716017.1"/>
    <property type="molecule type" value="Genomic_DNA"/>
</dbReference>
<gene>
    <name evidence="2" type="ORF">ACE05E_11040</name>
</gene>
<comment type="caution">
    <text evidence="2">The sequence shown here is derived from an EMBL/GenBank/DDBJ whole genome shotgun (WGS) entry which is preliminary data.</text>
</comment>
<evidence type="ECO:0008006" key="4">
    <source>
        <dbReference type="Google" id="ProtNLM"/>
    </source>
</evidence>
<accession>A0ABV4W753</accession>
<keyword evidence="3" id="KW-1185">Reference proteome</keyword>
<sequence length="73" mass="7570">MKNYNISNLLSKPFAGSRQKGASSLEYLMLGAVIVIILGVVIATAGDEGGIGSKIVDTFNSLLGNAQDQVDAN</sequence>